<evidence type="ECO:0000256" key="4">
    <source>
        <dbReference type="ARBA" id="ARBA00023002"/>
    </source>
</evidence>
<dbReference type="Proteomes" id="UP000076532">
    <property type="component" value="Unassembled WGS sequence"/>
</dbReference>
<evidence type="ECO:0000313" key="7">
    <source>
        <dbReference type="Proteomes" id="UP000076532"/>
    </source>
</evidence>
<keyword evidence="4" id="KW-0560">Oxidoreductase</keyword>
<dbReference type="Pfam" id="PF13460">
    <property type="entry name" value="NAD_binding_10"/>
    <property type="match status" value="1"/>
</dbReference>
<name>A0A167TTP9_9AGAM</name>
<dbReference type="NCBIfam" id="TIGR03649">
    <property type="entry name" value="ergot_EASG"/>
    <property type="match status" value="1"/>
</dbReference>
<dbReference type="InterPro" id="IPR051604">
    <property type="entry name" value="Ergot_Alk_Oxidoreductase"/>
</dbReference>
<accession>A0A167TTP9</accession>
<evidence type="ECO:0000256" key="2">
    <source>
        <dbReference type="ARBA" id="ARBA00005372"/>
    </source>
</evidence>
<dbReference type="EMBL" id="KV418114">
    <property type="protein sequence ID" value="KZP03273.1"/>
    <property type="molecule type" value="Genomic_DNA"/>
</dbReference>
<evidence type="ECO:0000256" key="1">
    <source>
        <dbReference type="ARBA" id="ARBA00005107"/>
    </source>
</evidence>
<dbReference type="AlphaFoldDB" id="A0A167TTP9"/>
<dbReference type="GO" id="GO:0035835">
    <property type="term" value="P:indole alkaloid biosynthetic process"/>
    <property type="evidence" value="ECO:0007669"/>
    <property type="project" value="UniProtKB-UniPathway"/>
</dbReference>
<dbReference type="GO" id="GO:0016491">
    <property type="term" value="F:oxidoreductase activity"/>
    <property type="evidence" value="ECO:0007669"/>
    <property type="project" value="UniProtKB-KW"/>
</dbReference>
<reference evidence="6 7" key="1">
    <citation type="journal article" date="2016" name="Mol. Biol. Evol.">
        <title>Comparative Genomics of Early-Diverging Mushroom-Forming Fungi Provides Insights into the Origins of Lignocellulose Decay Capabilities.</title>
        <authorList>
            <person name="Nagy L.G."/>
            <person name="Riley R."/>
            <person name="Tritt A."/>
            <person name="Adam C."/>
            <person name="Daum C."/>
            <person name="Floudas D."/>
            <person name="Sun H."/>
            <person name="Yadav J.S."/>
            <person name="Pangilinan J."/>
            <person name="Larsson K.H."/>
            <person name="Matsuura K."/>
            <person name="Barry K."/>
            <person name="Labutti K."/>
            <person name="Kuo R."/>
            <person name="Ohm R.A."/>
            <person name="Bhattacharya S.S."/>
            <person name="Shirouzu T."/>
            <person name="Yoshinaga Y."/>
            <person name="Martin F.M."/>
            <person name="Grigoriev I.V."/>
            <person name="Hibbett D.S."/>
        </authorList>
    </citation>
    <scope>NUCLEOTIDE SEQUENCE [LARGE SCALE GENOMIC DNA]</scope>
    <source>
        <strain evidence="6 7">CBS 109695</strain>
    </source>
</reference>
<keyword evidence="7" id="KW-1185">Reference proteome</keyword>
<dbReference type="Gene3D" id="3.40.50.720">
    <property type="entry name" value="NAD(P)-binding Rossmann-like Domain"/>
    <property type="match status" value="1"/>
</dbReference>
<dbReference type="PANTHER" id="PTHR43162:SF1">
    <property type="entry name" value="PRESTALK A DIFFERENTIATION PROTEIN A"/>
    <property type="match status" value="1"/>
</dbReference>
<dbReference type="OrthoDB" id="419598at2759"/>
<dbReference type="Gene3D" id="3.90.25.10">
    <property type="entry name" value="UDP-galactose 4-epimerase, domain 1"/>
    <property type="match status" value="1"/>
</dbReference>
<evidence type="ECO:0000256" key="3">
    <source>
        <dbReference type="ARBA" id="ARBA00022589"/>
    </source>
</evidence>
<organism evidence="6 7">
    <name type="scientific">Athelia psychrophila</name>
    <dbReference type="NCBI Taxonomy" id="1759441"/>
    <lineage>
        <taxon>Eukaryota</taxon>
        <taxon>Fungi</taxon>
        <taxon>Dikarya</taxon>
        <taxon>Basidiomycota</taxon>
        <taxon>Agaricomycotina</taxon>
        <taxon>Agaricomycetes</taxon>
        <taxon>Agaricomycetidae</taxon>
        <taxon>Atheliales</taxon>
        <taxon>Atheliaceae</taxon>
        <taxon>Athelia</taxon>
    </lineage>
</organism>
<dbReference type="UniPathway" id="UPA00327"/>
<proteinExistence type="inferred from homology"/>
<dbReference type="InterPro" id="IPR019901">
    <property type="entry name" value="Ergot_alkaloid_biosynthesis"/>
</dbReference>
<comment type="pathway">
    <text evidence="1">Alkaloid biosynthesis; ergot alkaloid biosynthesis.</text>
</comment>
<dbReference type="InterPro" id="IPR036291">
    <property type="entry name" value="NAD(P)-bd_dom_sf"/>
</dbReference>
<feature type="domain" description="NAD(P)-binding" evidence="5">
    <location>
        <begin position="7"/>
        <end position="181"/>
    </location>
</feature>
<dbReference type="PANTHER" id="PTHR43162">
    <property type="match status" value="1"/>
</dbReference>
<dbReference type="InterPro" id="IPR016040">
    <property type="entry name" value="NAD(P)-bd_dom"/>
</dbReference>
<sequence>MKVLITGGRGKTALRLASLLNAADVPFLTTSRSGPSTSDPNAYPCVRFDWLDPTTHDALFAGTDVDRVYLVAPPVMDMVGIMTAFIDRAIRSGVTRFVLLSASTFDETGPAMGAVHKYIKSLGSGVEYCVLRPTWFMENLTEASTLSLRMQDDTIYSATGSGTIPWVSVDDIAAVAVHALTASPSSSSYNLTHNTDPLILGPALFSYADVAALISKAAGHTITHTVISEDALATRLSAAMPEEFARMLAALDTAISKGSEARTNDVVERVTGRAPKTLEVFVEENKATWAKDGETQ</sequence>
<protein>
    <submittedName>
        <fullName evidence="6">Ergot alkaloid A</fullName>
    </submittedName>
</protein>
<evidence type="ECO:0000259" key="5">
    <source>
        <dbReference type="Pfam" id="PF13460"/>
    </source>
</evidence>
<comment type="similarity">
    <text evidence="2">Belongs to the fgaFS/easG family.</text>
</comment>
<dbReference type="STRING" id="436010.A0A167TTP9"/>
<keyword evidence="3" id="KW-0017">Alkaloid metabolism</keyword>
<dbReference type="SUPFAM" id="SSF51735">
    <property type="entry name" value="NAD(P)-binding Rossmann-fold domains"/>
    <property type="match status" value="1"/>
</dbReference>
<evidence type="ECO:0000313" key="6">
    <source>
        <dbReference type="EMBL" id="KZP03273.1"/>
    </source>
</evidence>
<gene>
    <name evidence="6" type="ORF">FIBSPDRAFT_1055379</name>
</gene>